<dbReference type="AlphaFoldDB" id="A0A4S8LSS0"/>
<evidence type="ECO:0000313" key="8">
    <source>
        <dbReference type="EMBL" id="THU92547.1"/>
    </source>
</evidence>
<keyword evidence="2" id="KW-0719">Serine esterase</keyword>
<feature type="non-terminal residue" evidence="8">
    <location>
        <position position="113"/>
    </location>
</feature>
<evidence type="ECO:0000256" key="6">
    <source>
        <dbReference type="ARBA" id="ARBA00023157"/>
    </source>
</evidence>
<dbReference type="PANTHER" id="PTHR33938:SF15">
    <property type="entry name" value="FERULOYL ESTERASE B-RELATED"/>
    <property type="match status" value="1"/>
</dbReference>
<evidence type="ECO:0000313" key="9">
    <source>
        <dbReference type="Proteomes" id="UP000297245"/>
    </source>
</evidence>
<keyword evidence="4" id="KW-0732">Signal</keyword>
<sequence length="113" mass="12385">MSFIGCLESAVTMHHCSGGPGAWEIGQTLMGLGGSSNYLMDLDSESNVLMVMVSWVEEGIAPETVSGMKFMNDTVANGVQFSRAHCRYRLRNMYDGVGDPTRKEGWNCLEVDL</sequence>
<organism evidence="8 9">
    <name type="scientific">Dendrothele bispora (strain CBS 962.96)</name>
    <dbReference type="NCBI Taxonomy" id="1314807"/>
    <lineage>
        <taxon>Eukaryota</taxon>
        <taxon>Fungi</taxon>
        <taxon>Dikarya</taxon>
        <taxon>Basidiomycota</taxon>
        <taxon>Agaricomycotina</taxon>
        <taxon>Agaricomycetes</taxon>
        <taxon>Agaricomycetidae</taxon>
        <taxon>Agaricales</taxon>
        <taxon>Agaricales incertae sedis</taxon>
        <taxon>Dendrothele</taxon>
    </lineage>
</organism>
<dbReference type="InterPro" id="IPR011118">
    <property type="entry name" value="Tannase/feruloyl_esterase"/>
</dbReference>
<dbReference type="PANTHER" id="PTHR33938">
    <property type="entry name" value="FERULOYL ESTERASE B-RELATED"/>
    <property type="match status" value="1"/>
</dbReference>
<keyword evidence="5" id="KW-0378">Hydrolase</keyword>
<proteinExistence type="predicted"/>
<dbReference type="EC" id="3.1.1.73" evidence="1"/>
<name>A0A4S8LSS0_DENBC</name>
<reference evidence="8 9" key="1">
    <citation type="journal article" date="2019" name="Nat. Ecol. Evol.">
        <title>Megaphylogeny resolves global patterns of mushroom evolution.</title>
        <authorList>
            <person name="Varga T."/>
            <person name="Krizsan K."/>
            <person name="Foldi C."/>
            <person name="Dima B."/>
            <person name="Sanchez-Garcia M."/>
            <person name="Sanchez-Ramirez S."/>
            <person name="Szollosi G.J."/>
            <person name="Szarkandi J.G."/>
            <person name="Papp V."/>
            <person name="Albert L."/>
            <person name="Andreopoulos W."/>
            <person name="Angelini C."/>
            <person name="Antonin V."/>
            <person name="Barry K.W."/>
            <person name="Bougher N.L."/>
            <person name="Buchanan P."/>
            <person name="Buyck B."/>
            <person name="Bense V."/>
            <person name="Catcheside P."/>
            <person name="Chovatia M."/>
            <person name="Cooper J."/>
            <person name="Damon W."/>
            <person name="Desjardin D."/>
            <person name="Finy P."/>
            <person name="Geml J."/>
            <person name="Haridas S."/>
            <person name="Hughes K."/>
            <person name="Justo A."/>
            <person name="Karasinski D."/>
            <person name="Kautmanova I."/>
            <person name="Kiss B."/>
            <person name="Kocsube S."/>
            <person name="Kotiranta H."/>
            <person name="LaButti K.M."/>
            <person name="Lechner B.E."/>
            <person name="Liimatainen K."/>
            <person name="Lipzen A."/>
            <person name="Lukacs Z."/>
            <person name="Mihaltcheva S."/>
            <person name="Morgado L.N."/>
            <person name="Niskanen T."/>
            <person name="Noordeloos M.E."/>
            <person name="Ohm R.A."/>
            <person name="Ortiz-Santana B."/>
            <person name="Ovrebo C."/>
            <person name="Racz N."/>
            <person name="Riley R."/>
            <person name="Savchenko A."/>
            <person name="Shiryaev A."/>
            <person name="Soop K."/>
            <person name="Spirin V."/>
            <person name="Szebenyi C."/>
            <person name="Tomsovsky M."/>
            <person name="Tulloss R.E."/>
            <person name="Uehling J."/>
            <person name="Grigoriev I.V."/>
            <person name="Vagvolgyi C."/>
            <person name="Papp T."/>
            <person name="Martin F.M."/>
            <person name="Miettinen O."/>
            <person name="Hibbett D.S."/>
            <person name="Nagy L.G."/>
        </authorList>
    </citation>
    <scope>NUCLEOTIDE SEQUENCE [LARGE SCALE GENOMIC DNA]</scope>
    <source>
        <strain evidence="8 9">CBS 962.96</strain>
    </source>
</reference>
<keyword evidence="3" id="KW-0624">Polysaccharide degradation</keyword>
<dbReference type="Proteomes" id="UP000297245">
    <property type="component" value="Unassembled WGS sequence"/>
</dbReference>
<evidence type="ECO:0000256" key="2">
    <source>
        <dbReference type="ARBA" id="ARBA00022487"/>
    </source>
</evidence>
<evidence type="ECO:0000256" key="5">
    <source>
        <dbReference type="ARBA" id="ARBA00022801"/>
    </source>
</evidence>
<evidence type="ECO:0000256" key="1">
    <source>
        <dbReference type="ARBA" id="ARBA00013091"/>
    </source>
</evidence>
<evidence type="ECO:0000256" key="7">
    <source>
        <dbReference type="ARBA" id="ARBA00034075"/>
    </source>
</evidence>
<gene>
    <name evidence="8" type="ORF">K435DRAFT_906168</name>
</gene>
<keyword evidence="3" id="KW-0119">Carbohydrate metabolism</keyword>
<keyword evidence="9" id="KW-1185">Reference proteome</keyword>
<accession>A0A4S8LSS0</accession>
<protein>
    <recommendedName>
        <fullName evidence="1">feruloyl esterase</fullName>
        <ecNumber evidence="1">3.1.1.73</ecNumber>
    </recommendedName>
</protein>
<dbReference type="OrthoDB" id="3039123at2759"/>
<keyword evidence="3" id="KW-0858">Xylan degradation</keyword>
<evidence type="ECO:0000256" key="4">
    <source>
        <dbReference type="ARBA" id="ARBA00022729"/>
    </source>
</evidence>
<evidence type="ECO:0000256" key="3">
    <source>
        <dbReference type="ARBA" id="ARBA00022651"/>
    </source>
</evidence>
<keyword evidence="6" id="KW-1015">Disulfide bond</keyword>
<dbReference type="GO" id="GO:0030600">
    <property type="term" value="F:feruloyl esterase activity"/>
    <property type="evidence" value="ECO:0007669"/>
    <property type="project" value="UniProtKB-EC"/>
</dbReference>
<comment type="catalytic activity">
    <reaction evidence="7">
        <text>feruloyl-polysaccharide + H2O = ferulate + polysaccharide.</text>
        <dbReference type="EC" id="3.1.1.73"/>
    </reaction>
</comment>
<dbReference type="EMBL" id="ML179275">
    <property type="protein sequence ID" value="THU92547.1"/>
    <property type="molecule type" value="Genomic_DNA"/>
</dbReference>
<dbReference type="GO" id="GO:0045493">
    <property type="term" value="P:xylan catabolic process"/>
    <property type="evidence" value="ECO:0007669"/>
    <property type="project" value="UniProtKB-KW"/>
</dbReference>